<dbReference type="KEGG" id="svl:Strvi_0245"/>
<proteinExistence type="predicted"/>
<protein>
    <submittedName>
        <fullName evidence="1">Uncharacterized protein</fullName>
    </submittedName>
</protein>
<reference evidence="1" key="1">
    <citation type="submission" date="2011-08" db="EMBL/GenBank/DDBJ databases">
        <title>Complete sequence of plasmid 2 of Streptomyces violaceusniger Tu 4113.</title>
        <authorList>
            <consortium name="US DOE Joint Genome Institute"/>
            <person name="Lucas S."/>
            <person name="Han J."/>
            <person name="Lapidus A."/>
            <person name="Cheng J.-F."/>
            <person name="Goodwin L."/>
            <person name="Pitluck S."/>
            <person name="Peters L."/>
            <person name="Ivanova N."/>
            <person name="Daligault H."/>
            <person name="Detter J.C."/>
            <person name="Han C."/>
            <person name="Tapia R."/>
            <person name="Land M."/>
            <person name="Hauser L."/>
            <person name="Kyrpides N."/>
            <person name="Ivanova N."/>
            <person name="Pagani I."/>
            <person name="Hagen A."/>
            <person name="Katz L."/>
            <person name="Fiedler H.-P."/>
            <person name="Keasling J."/>
            <person name="Fortman J."/>
            <person name="Woyke T."/>
        </authorList>
    </citation>
    <scope>NUCLEOTIDE SEQUENCE [LARGE SCALE GENOMIC DNA]</scope>
    <source>
        <strain evidence="1">Tu 4113</strain>
        <plasmid evidence="1">pSTRVI02</plasmid>
    </source>
</reference>
<keyword evidence="1" id="KW-0614">Plasmid</keyword>
<dbReference type="RefSeq" id="WP_014043953.1">
    <property type="nucleotide sequence ID" value="NC_015952.1"/>
</dbReference>
<gene>
    <name evidence="1" type="ORF">Strvi_0245</name>
</gene>
<geneLocation type="plasmid" evidence="1 2">
    <name>pSTRVI02</name>
</geneLocation>
<name>G2PHL5_STRV4</name>
<dbReference type="Proteomes" id="UP000008703">
    <property type="component" value="Plasmid pSTRVI02"/>
</dbReference>
<accession>G2PHL5</accession>
<evidence type="ECO:0000313" key="1">
    <source>
        <dbReference type="EMBL" id="AEM89018.1"/>
    </source>
</evidence>
<dbReference type="AlphaFoldDB" id="G2PHL5"/>
<organism evidence="1 2">
    <name type="scientific">Streptomyces violaceusniger (strain Tu 4113)</name>
    <dbReference type="NCBI Taxonomy" id="653045"/>
    <lineage>
        <taxon>Bacteria</taxon>
        <taxon>Bacillati</taxon>
        <taxon>Actinomycetota</taxon>
        <taxon>Actinomycetes</taxon>
        <taxon>Kitasatosporales</taxon>
        <taxon>Streptomycetaceae</taxon>
        <taxon>Streptomyces</taxon>
        <taxon>Streptomyces violaceusniger group</taxon>
    </lineage>
</organism>
<dbReference type="EMBL" id="CP002996">
    <property type="protein sequence ID" value="AEM89018.1"/>
    <property type="molecule type" value="Genomic_DNA"/>
</dbReference>
<sequence>MTATLTASTALVPTGDRAPVENAVVGGIADGFGPETFLWVEFHRPDGGMRIKYVWTDGGQQLGDRIDSLAMTAGMDTADWLHVADRHEMVSSRGRLKIKAYPLRPVLADVQGGVRAPEELRESVRRLLRVAGEITGQVPRTLTPRWMGFGPVLANS</sequence>
<evidence type="ECO:0000313" key="2">
    <source>
        <dbReference type="Proteomes" id="UP000008703"/>
    </source>
</evidence>
<keyword evidence="2" id="KW-1185">Reference proteome</keyword>
<dbReference type="eggNOG" id="ENOG5031P61">
    <property type="taxonomic scope" value="Bacteria"/>
</dbReference>
<dbReference type="HOGENOM" id="CLU_1685646_0_0_11"/>